<comment type="pathway">
    <text evidence="2 11">Amino-acid biosynthesis; L-histidine biosynthesis; L-histidine from 5-phospho-alpha-D-ribose 1-diphosphate: step 7/9.</text>
</comment>
<dbReference type="InterPro" id="IPR005861">
    <property type="entry name" value="HisP_aminotrans"/>
</dbReference>
<keyword evidence="8 11" id="KW-0663">Pyridoxal phosphate</keyword>
<feature type="modified residue" description="N6-(pyridoxal phosphate)lysine" evidence="11">
    <location>
        <position position="216"/>
    </location>
</feature>
<keyword evidence="9 11" id="KW-0368">Histidine biosynthesis</keyword>
<evidence type="ECO:0000256" key="2">
    <source>
        <dbReference type="ARBA" id="ARBA00005011"/>
    </source>
</evidence>
<comment type="catalytic activity">
    <reaction evidence="10 11">
        <text>L-histidinol phosphate + 2-oxoglutarate = 3-(imidazol-4-yl)-2-oxopropyl phosphate + L-glutamate</text>
        <dbReference type="Rhea" id="RHEA:23744"/>
        <dbReference type="ChEBI" id="CHEBI:16810"/>
        <dbReference type="ChEBI" id="CHEBI:29985"/>
        <dbReference type="ChEBI" id="CHEBI:57766"/>
        <dbReference type="ChEBI" id="CHEBI:57980"/>
        <dbReference type="EC" id="2.6.1.9"/>
    </reaction>
</comment>
<dbReference type="AlphaFoldDB" id="A0A919CPD0"/>
<evidence type="ECO:0000256" key="4">
    <source>
        <dbReference type="ARBA" id="ARBA00011738"/>
    </source>
</evidence>
<dbReference type="Pfam" id="PF00155">
    <property type="entry name" value="Aminotran_1_2"/>
    <property type="match status" value="1"/>
</dbReference>
<evidence type="ECO:0000256" key="5">
    <source>
        <dbReference type="ARBA" id="ARBA00022576"/>
    </source>
</evidence>
<evidence type="ECO:0000256" key="6">
    <source>
        <dbReference type="ARBA" id="ARBA00022605"/>
    </source>
</evidence>
<evidence type="ECO:0000256" key="7">
    <source>
        <dbReference type="ARBA" id="ARBA00022679"/>
    </source>
</evidence>
<dbReference type="InterPro" id="IPR001917">
    <property type="entry name" value="Aminotrans_II_pyridoxalP_BS"/>
</dbReference>
<evidence type="ECO:0000256" key="8">
    <source>
        <dbReference type="ARBA" id="ARBA00022898"/>
    </source>
</evidence>
<evidence type="ECO:0000256" key="3">
    <source>
        <dbReference type="ARBA" id="ARBA00007970"/>
    </source>
</evidence>
<feature type="domain" description="Aminotransferase class I/classII large" evidence="12">
    <location>
        <begin position="26"/>
        <end position="351"/>
    </location>
</feature>
<dbReference type="InterPro" id="IPR015421">
    <property type="entry name" value="PyrdxlP-dep_Trfase_major"/>
</dbReference>
<comment type="subunit">
    <text evidence="4 11">Homodimer.</text>
</comment>
<dbReference type="RefSeq" id="WP_189989373.1">
    <property type="nucleotide sequence ID" value="NZ_BMZS01000004.1"/>
</dbReference>
<evidence type="ECO:0000256" key="11">
    <source>
        <dbReference type="HAMAP-Rule" id="MF_01023"/>
    </source>
</evidence>
<keyword evidence="14" id="KW-1185">Reference proteome</keyword>
<keyword evidence="6 11" id="KW-0028">Amino-acid biosynthesis</keyword>
<comment type="cofactor">
    <cofactor evidence="1 11">
        <name>pyridoxal 5'-phosphate</name>
        <dbReference type="ChEBI" id="CHEBI:597326"/>
    </cofactor>
</comment>
<evidence type="ECO:0000313" key="14">
    <source>
        <dbReference type="Proteomes" id="UP000630353"/>
    </source>
</evidence>
<protein>
    <recommendedName>
        <fullName evidence="11">Histidinol-phosphate aminotransferase</fullName>
        <ecNumber evidence="11">2.6.1.9</ecNumber>
    </recommendedName>
    <alternativeName>
        <fullName evidence="11">Imidazole acetol-phosphate transaminase</fullName>
    </alternativeName>
</protein>
<dbReference type="PANTHER" id="PTHR42885">
    <property type="entry name" value="HISTIDINOL-PHOSPHATE AMINOTRANSFERASE-RELATED"/>
    <property type="match status" value="1"/>
</dbReference>
<accession>A0A919CPD0</accession>
<reference evidence="13" key="2">
    <citation type="submission" date="2020-09" db="EMBL/GenBank/DDBJ databases">
        <authorList>
            <person name="Sun Q."/>
            <person name="Kim S."/>
        </authorList>
    </citation>
    <scope>NUCLEOTIDE SEQUENCE</scope>
    <source>
        <strain evidence="13">KCTC 42651</strain>
    </source>
</reference>
<dbReference type="Proteomes" id="UP000630353">
    <property type="component" value="Unassembled WGS sequence"/>
</dbReference>
<gene>
    <name evidence="11 13" type="primary">hisC</name>
    <name evidence="13" type="ORF">GCM10017083_22360</name>
</gene>
<dbReference type="HAMAP" id="MF_01023">
    <property type="entry name" value="HisC_aminotrans_2"/>
    <property type="match status" value="1"/>
</dbReference>
<dbReference type="PROSITE" id="PS00599">
    <property type="entry name" value="AA_TRANSFER_CLASS_2"/>
    <property type="match status" value="1"/>
</dbReference>
<dbReference type="InterPro" id="IPR015422">
    <property type="entry name" value="PyrdxlP-dep_Trfase_small"/>
</dbReference>
<evidence type="ECO:0000313" key="13">
    <source>
        <dbReference type="EMBL" id="GHD49735.1"/>
    </source>
</evidence>
<dbReference type="EC" id="2.6.1.9" evidence="11"/>
<comment type="caution">
    <text evidence="13">The sequence shown here is derived from an EMBL/GenBank/DDBJ whole genome shotgun (WGS) entry which is preliminary data.</text>
</comment>
<dbReference type="EMBL" id="BMZS01000004">
    <property type="protein sequence ID" value="GHD49735.1"/>
    <property type="molecule type" value="Genomic_DNA"/>
</dbReference>
<evidence type="ECO:0000259" key="12">
    <source>
        <dbReference type="Pfam" id="PF00155"/>
    </source>
</evidence>
<dbReference type="GO" id="GO:0004400">
    <property type="term" value="F:histidinol-phosphate transaminase activity"/>
    <property type="evidence" value="ECO:0007669"/>
    <property type="project" value="UniProtKB-UniRule"/>
</dbReference>
<dbReference type="Gene3D" id="3.90.1150.10">
    <property type="entry name" value="Aspartate Aminotransferase, domain 1"/>
    <property type="match status" value="1"/>
</dbReference>
<name>A0A919CPD0_9PROT</name>
<dbReference type="GO" id="GO:0030170">
    <property type="term" value="F:pyridoxal phosphate binding"/>
    <property type="evidence" value="ECO:0007669"/>
    <property type="project" value="InterPro"/>
</dbReference>
<keyword evidence="7 11" id="KW-0808">Transferase</keyword>
<proteinExistence type="inferred from homology"/>
<dbReference type="PANTHER" id="PTHR42885:SF2">
    <property type="entry name" value="HISTIDINOL-PHOSPHATE AMINOTRANSFERASE"/>
    <property type="match status" value="1"/>
</dbReference>
<comment type="similarity">
    <text evidence="3 11">Belongs to the class-II pyridoxal-phosphate-dependent aminotransferase family. Histidinol-phosphate aminotransferase subfamily.</text>
</comment>
<evidence type="ECO:0000256" key="10">
    <source>
        <dbReference type="ARBA" id="ARBA00047481"/>
    </source>
</evidence>
<dbReference type="InterPro" id="IPR015424">
    <property type="entry name" value="PyrdxlP-dep_Trfase"/>
</dbReference>
<dbReference type="CDD" id="cd00609">
    <property type="entry name" value="AAT_like"/>
    <property type="match status" value="1"/>
</dbReference>
<dbReference type="Gene3D" id="3.40.640.10">
    <property type="entry name" value="Type I PLP-dependent aspartate aminotransferase-like (Major domain)"/>
    <property type="match status" value="1"/>
</dbReference>
<organism evidence="13 14">
    <name type="scientific">Thalassobaculum fulvum</name>
    <dbReference type="NCBI Taxonomy" id="1633335"/>
    <lineage>
        <taxon>Bacteria</taxon>
        <taxon>Pseudomonadati</taxon>
        <taxon>Pseudomonadota</taxon>
        <taxon>Alphaproteobacteria</taxon>
        <taxon>Rhodospirillales</taxon>
        <taxon>Thalassobaculaceae</taxon>
        <taxon>Thalassobaculum</taxon>
    </lineage>
</organism>
<dbReference type="SUPFAM" id="SSF53383">
    <property type="entry name" value="PLP-dependent transferases"/>
    <property type="match status" value="1"/>
</dbReference>
<sequence length="355" mass="38252">MSYERDAIARMSGYTPGEQPARTVIAKLNTNENPYPPCAAVMDALRGIDGHALRRYPSAMADGFRAEAARLHGLTPDHIIATNGGDELLRLAITTFLEPGGPLGIAEPGYSLYPVLAAVNDSPLVRVPLADDWSTPDGIADRWNAAGARLAMLVNPHAPSGRLTPAAEIAAIARAFDGVLLLDEAYVDFIDPARGYDSIPLVRDLPNVLLLRTMSKGYSLAGLRYAYGIGAPDLVAPMLTKSKDSYNVDAVAQVLATASLKHRDEAARTWAAVRVERERLRAALVERGFDAPPSETNFLLAAVPGGNARAVYRALADSGIYVRWFDQDRLRDKLRISIGTPEENDALLAALDAIK</sequence>
<evidence type="ECO:0000256" key="1">
    <source>
        <dbReference type="ARBA" id="ARBA00001933"/>
    </source>
</evidence>
<dbReference type="GO" id="GO:0000105">
    <property type="term" value="P:L-histidine biosynthetic process"/>
    <property type="evidence" value="ECO:0007669"/>
    <property type="project" value="UniProtKB-UniRule"/>
</dbReference>
<reference evidence="13" key="1">
    <citation type="journal article" date="2014" name="Int. J. Syst. Evol. Microbiol.">
        <title>Complete genome sequence of Corynebacterium casei LMG S-19264T (=DSM 44701T), isolated from a smear-ripened cheese.</title>
        <authorList>
            <consortium name="US DOE Joint Genome Institute (JGI-PGF)"/>
            <person name="Walter F."/>
            <person name="Albersmeier A."/>
            <person name="Kalinowski J."/>
            <person name="Ruckert C."/>
        </authorList>
    </citation>
    <scope>NUCLEOTIDE SEQUENCE</scope>
    <source>
        <strain evidence="13">KCTC 42651</strain>
    </source>
</reference>
<evidence type="ECO:0000256" key="9">
    <source>
        <dbReference type="ARBA" id="ARBA00023102"/>
    </source>
</evidence>
<keyword evidence="5 11" id="KW-0032">Aminotransferase</keyword>
<dbReference type="InterPro" id="IPR004839">
    <property type="entry name" value="Aminotransferase_I/II_large"/>
</dbReference>